<accession>A0A0B0P619</accession>
<evidence type="ECO:0000313" key="2">
    <source>
        <dbReference type="Proteomes" id="UP000032142"/>
    </source>
</evidence>
<proteinExistence type="predicted"/>
<name>A0A0B0P619_GOSAR</name>
<organism evidence="1 2">
    <name type="scientific">Gossypium arboreum</name>
    <name type="common">Tree cotton</name>
    <name type="synonym">Gossypium nanking</name>
    <dbReference type="NCBI Taxonomy" id="29729"/>
    <lineage>
        <taxon>Eukaryota</taxon>
        <taxon>Viridiplantae</taxon>
        <taxon>Streptophyta</taxon>
        <taxon>Embryophyta</taxon>
        <taxon>Tracheophyta</taxon>
        <taxon>Spermatophyta</taxon>
        <taxon>Magnoliopsida</taxon>
        <taxon>eudicotyledons</taxon>
        <taxon>Gunneridae</taxon>
        <taxon>Pentapetalae</taxon>
        <taxon>rosids</taxon>
        <taxon>malvids</taxon>
        <taxon>Malvales</taxon>
        <taxon>Malvaceae</taxon>
        <taxon>Malvoideae</taxon>
        <taxon>Gossypium</taxon>
    </lineage>
</organism>
<dbReference type="AlphaFoldDB" id="A0A0B0P619"/>
<reference evidence="2" key="1">
    <citation type="submission" date="2014-09" db="EMBL/GenBank/DDBJ databases">
        <authorList>
            <person name="Mudge J."/>
            <person name="Ramaraj T."/>
            <person name="Lindquist I.E."/>
            <person name="Bharti A.K."/>
            <person name="Sundararajan A."/>
            <person name="Cameron C.T."/>
            <person name="Woodward J.E."/>
            <person name="May G.D."/>
            <person name="Brubaker C."/>
            <person name="Broadhvest J."/>
            <person name="Wilkins T.A."/>
        </authorList>
    </citation>
    <scope>NUCLEOTIDE SEQUENCE</scope>
    <source>
        <strain evidence="2">cv. AKA8401</strain>
    </source>
</reference>
<dbReference type="Proteomes" id="UP000032142">
    <property type="component" value="Unassembled WGS sequence"/>
</dbReference>
<dbReference type="EMBL" id="KN415395">
    <property type="protein sequence ID" value="KHG20302.1"/>
    <property type="molecule type" value="Genomic_DNA"/>
</dbReference>
<keyword evidence="2" id="KW-1185">Reference proteome</keyword>
<gene>
    <name evidence="1" type="ORF">F383_25685</name>
</gene>
<evidence type="ECO:0000313" key="1">
    <source>
        <dbReference type="EMBL" id="KHG20302.1"/>
    </source>
</evidence>
<sequence length="22" mass="2721">MGPLRIWPGRVIRLRTEFSLHW</sequence>
<protein>
    <submittedName>
        <fullName evidence="1">Uncharacterized protein</fullName>
    </submittedName>
</protein>